<evidence type="ECO:0000313" key="3">
    <source>
        <dbReference type="Proteomes" id="UP001597557"/>
    </source>
</evidence>
<keyword evidence="3" id="KW-1185">Reference proteome</keyword>
<evidence type="ECO:0000313" key="2">
    <source>
        <dbReference type="EMBL" id="MFD2871417.1"/>
    </source>
</evidence>
<feature type="domain" description="Inosine/uridine-preferring nucleoside hydrolase" evidence="1">
    <location>
        <begin position="14"/>
        <end position="257"/>
    </location>
</feature>
<comment type="caution">
    <text evidence="2">The sequence shown here is derived from an EMBL/GenBank/DDBJ whole genome shotgun (WGS) entry which is preliminary data.</text>
</comment>
<dbReference type="RefSeq" id="WP_377182078.1">
    <property type="nucleotide sequence ID" value="NZ_JBHUPD010000001.1"/>
</dbReference>
<keyword evidence="2" id="KW-0378">Hydrolase</keyword>
<dbReference type="InterPro" id="IPR001910">
    <property type="entry name" value="Inosine/uridine_hydrolase_dom"/>
</dbReference>
<reference evidence="3" key="1">
    <citation type="journal article" date="2019" name="Int. J. Syst. Evol. Microbiol.">
        <title>The Global Catalogue of Microorganisms (GCM) 10K type strain sequencing project: providing services to taxonomists for standard genome sequencing and annotation.</title>
        <authorList>
            <consortium name="The Broad Institute Genomics Platform"/>
            <consortium name="The Broad Institute Genome Sequencing Center for Infectious Disease"/>
            <person name="Wu L."/>
            <person name="Ma J."/>
        </authorList>
    </citation>
    <scope>NUCLEOTIDE SEQUENCE [LARGE SCALE GENOMIC DNA]</scope>
    <source>
        <strain evidence="3">KCTC 22437</strain>
    </source>
</reference>
<dbReference type="PANTHER" id="PTHR43264:SF1">
    <property type="entry name" value="INOSINE_URIDINE-PREFERRING NUCLEOSIDE HYDROLASE DOMAIN-CONTAINING PROTEIN"/>
    <property type="match status" value="1"/>
</dbReference>
<dbReference type="InterPro" id="IPR036452">
    <property type="entry name" value="Ribo_hydro-like"/>
</dbReference>
<dbReference type="EMBL" id="JBHUPD010000001">
    <property type="protein sequence ID" value="MFD2871417.1"/>
    <property type="molecule type" value="Genomic_DNA"/>
</dbReference>
<proteinExistence type="predicted"/>
<name>A0ABW5Y7Z3_9SPHI</name>
<gene>
    <name evidence="2" type="ORF">ACFS5N_02980</name>
</gene>
<dbReference type="PANTHER" id="PTHR43264">
    <property type="match status" value="1"/>
</dbReference>
<accession>A0ABW5Y7Z3</accession>
<dbReference type="GO" id="GO:0016787">
    <property type="term" value="F:hydrolase activity"/>
    <property type="evidence" value="ECO:0007669"/>
    <property type="project" value="UniProtKB-KW"/>
</dbReference>
<dbReference type="Proteomes" id="UP001597557">
    <property type="component" value="Unassembled WGS sequence"/>
</dbReference>
<sequence length="314" mass="34520">MNSFAQKHAKPISIIFDSDIGPDYDDVGAITILHALADAGEAKILATMASNRYQGVASVLDIFNTYFNRPDIPVGVAGPNAVNMRDGQHWTDTLIAKYPHKIKTNAEAWDAVKLYRKILSKQPAGSVTIVTIGFLTNISDLLNSPADEYSKLTGKELIQQKVKQLVSMAGKFPAGYEFNVIKDTASADNVFQHISIPVIYSGFEIGEKIKVGLPLISDSSIQNSPVKDVFRICIPKSADDANGRMSWDETAVLVAIKGYQTYYGLHPGKMAPLAADGKNSWNDGGKGQRYLIEKLDHLQMQDLINRLIMHQPKK</sequence>
<dbReference type="Gene3D" id="3.90.245.10">
    <property type="entry name" value="Ribonucleoside hydrolase-like"/>
    <property type="match status" value="1"/>
</dbReference>
<organism evidence="2 3">
    <name type="scientific">Mucilaginibacter ximonensis</name>
    <dbReference type="NCBI Taxonomy" id="538021"/>
    <lineage>
        <taxon>Bacteria</taxon>
        <taxon>Pseudomonadati</taxon>
        <taxon>Bacteroidota</taxon>
        <taxon>Sphingobacteriia</taxon>
        <taxon>Sphingobacteriales</taxon>
        <taxon>Sphingobacteriaceae</taxon>
        <taxon>Mucilaginibacter</taxon>
    </lineage>
</organism>
<dbReference type="SUPFAM" id="SSF53590">
    <property type="entry name" value="Nucleoside hydrolase"/>
    <property type="match status" value="1"/>
</dbReference>
<dbReference type="Pfam" id="PF01156">
    <property type="entry name" value="IU_nuc_hydro"/>
    <property type="match status" value="1"/>
</dbReference>
<protein>
    <submittedName>
        <fullName evidence="2">Nucleoside hydrolase</fullName>
    </submittedName>
</protein>
<evidence type="ECO:0000259" key="1">
    <source>
        <dbReference type="Pfam" id="PF01156"/>
    </source>
</evidence>